<dbReference type="EMBL" id="FOUB01000029">
    <property type="protein sequence ID" value="SFM45274.1"/>
    <property type="molecule type" value="Genomic_DNA"/>
</dbReference>
<proteinExistence type="predicted"/>
<accession>A0A1I4QYX6</accession>
<keyword evidence="2" id="KW-1185">Reference proteome</keyword>
<sequence>MTVRSACTSAEEVGTKYFTGRLFQNFNVSPQSHTRATRKITLSVVWTKYVTERKKFWSEQRLKNSEHLPHVSGEKRKRNDKVTESGLLAWLSNSKLADLTQERIINGVNTEISK</sequence>
<reference evidence="2" key="1">
    <citation type="submission" date="2016-10" db="EMBL/GenBank/DDBJ databases">
        <authorList>
            <person name="Varghese N."/>
            <person name="Submissions S."/>
        </authorList>
    </citation>
    <scope>NUCLEOTIDE SEQUENCE [LARGE SCALE GENOMIC DNA]</scope>
    <source>
        <strain evidence="2">Nm44</strain>
    </source>
</reference>
<name>A0A1I4QYX6_9PROT</name>
<protein>
    <submittedName>
        <fullName evidence="1">Uncharacterized protein</fullName>
    </submittedName>
</protein>
<gene>
    <name evidence="1" type="ORF">SAMN05421863_102932</name>
</gene>
<dbReference type="Proteomes" id="UP000183287">
    <property type="component" value="Unassembled WGS sequence"/>
</dbReference>
<dbReference type="RefSeq" id="WP_074905714.1">
    <property type="nucleotide sequence ID" value="NZ_FOUB01000029.1"/>
</dbReference>
<evidence type="ECO:0000313" key="2">
    <source>
        <dbReference type="Proteomes" id="UP000183287"/>
    </source>
</evidence>
<evidence type="ECO:0000313" key="1">
    <source>
        <dbReference type="EMBL" id="SFM45274.1"/>
    </source>
</evidence>
<organism evidence="1 2">
    <name type="scientific">Nitrosomonas communis</name>
    <dbReference type="NCBI Taxonomy" id="44574"/>
    <lineage>
        <taxon>Bacteria</taxon>
        <taxon>Pseudomonadati</taxon>
        <taxon>Pseudomonadota</taxon>
        <taxon>Betaproteobacteria</taxon>
        <taxon>Nitrosomonadales</taxon>
        <taxon>Nitrosomonadaceae</taxon>
        <taxon>Nitrosomonas</taxon>
    </lineage>
</organism>
<dbReference type="AlphaFoldDB" id="A0A1I4QYX6"/>